<dbReference type="RefSeq" id="WP_269312080.1">
    <property type="nucleotide sequence ID" value="NZ_CP114052.1"/>
</dbReference>
<dbReference type="NCBIfam" id="NF006421">
    <property type="entry name" value="PRK08673.1"/>
    <property type="match status" value="1"/>
</dbReference>
<dbReference type="Proteomes" id="UP001164187">
    <property type="component" value="Chromosome"/>
</dbReference>
<evidence type="ECO:0000259" key="2">
    <source>
        <dbReference type="Pfam" id="PF00793"/>
    </source>
</evidence>
<sequence>MQYIFKNKNDYNSCIEFLIDNNIAFEKHIVADIFVIILLESDKKEYIESKQNEFKNSLDINIDYGYMTSKEYKEKTTFKVGSINIGADEPVIISGPCSVENYDTMLAITKELKKADVNLIRAGAFKPRTSPYDFQGIGRDGVEMLQKISKEEDIPVVTEIMDVRDLDFMYDKIDVFQVGTRNMYNYPLLRELGKIDKPILLKRGFSATIKELLLSAEYIMKEGNEKIILCERGIRTFSDISRNTLDISVIPILKELTHLPVMVDPSHAAGQRSLIKSLSCAAIGAGADGLVIESHINPNQAWSDSIQTIDTKYMKKIVDLSRRIKREILL</sequence>
<reference evidence="3" key="1">
    <citation type="submission" date="2022-12" db="EMBL/GenBank/DDBJ databases">
        <title>Peptostreptococcus.</title>
        <authorList>
            <person name="Lee S.H."/>
        </authorList>
    </citation>
    <scope>NUCLEOTIDE SEQUENCE</scope>
    <source>
        <strain evidence="3">CBA3647</strain>
    </source>
</reference>
<evidence type="ECO:0000256" key="1">
    <source>
        <dbReference type="ARBA" id="ARBA00022679"/>
    </source>
</evidence>
<dbReference type="PANTHER" id="PTHR43018">
    <property type="entry name" value="PHOSPHO-2-DEHYDRO-3-DEOXYHEPTONATE ALDOLASE"/>
    <property type="match status" value="1"/>
</dbReference>
<dbReference type="InterPro" id="IPR052899">
    <property type="entry name" value="Class-I_DAHP_synthase"/>
</dbReference>
<dbReference type="GO" id="GO:0003849">
    <property type="term" value="F:3-deoxy-7-phosphoheptulonate synthase activity"/>
    <property type="evidence" value="ECO:0007669"/>
    <property type="project" value="UniProtKB-EC"/>
</dbReference>
<gene>
    <name evidence="3" type="primary">aroF</name>
    <name evidence="3" type="ORF">O0R46_02885</name>
</gene>
<organism evidence="3 4">
    <name type="scientific">Peptostreptococcus equinus</name>
    <dbReference type="NCBI Taxonomy" id="3003601"/>
    <lineage>
        <taxon>Bacteria</taxon>
        <taxon>Bacillati</taxon>
        <taxon>Bacillota</taxon>
        <taxon>Clostridia</taxon>
        <taxon>Peptostreptococcales</taxon>
        <taxon>Peptostreptococcaceae</taxon>
        <taxon>Peptostreptococcus</taxon>
    </lineage>
</organism>
<dbReference type="InterPro" id="IPR013785">
    <property type="entry name" value="Aldolase_TIM"/>
</dbReference>
<evidence type="ECO:0000313" key="4">
    <source>
        <dbReference type="Proteomes" id="UP001164187"/>
    </source>
</evidence>
<proteinExistence type="predicted"/>
<dbReference type="PANTHER" id="PTHR43018:SF1">
    <property type="entry name" value="PROTEIN AROA(G)"/>
    <property type="match status" value="1"/>
</dbReference>
<dbReference type="Pfam" id="PF00793">
    <property type="entry name" value="DAHP_synth_1"/>
    <property type="match status" value="1"/>
</dbReference>
<dbReference type="InterPro" id="IPR006218">
    <property type="entry name" value="DAHP1/KDSA"/>
</dbReference>
<dbReference type="Gene3D" id="3.20.20.70">
    <property type="entry name" value="Aldolase class I"/>
    <property type="match status" value="1"/>
</dbReference>
<protein>
    <submittedName>
        <fullName evidence="3">3-deoxy-7-phosphoheptulonate synthase</fullName>
        <ecNumber evidence="3">2.5.1.54</ecNumber>
    </submittedName>
</protein>
<name>A0ABY7JU18_9FIRM</name>
<dbReference type="SUPFAM" id="SSF51569">
    <property type="entry name" value="Aldolase"/>
    <property type="match status" value="1"/>
</dbReference>
<feature type="domain" description="DAHP synthetase I/KDSA" evidence="2">
    <location>
        <begin position="82"/>
        <end position="318"/>
    </location>
</feature>
<keyword evidence="1 3" id="KW-0808">Transferase</keyword>
<evidence type="ECO:0000313" key="3">
    <source>
        <dbReference type="EMBL" id="WAW15407.1"/>
    </source>
</evidence>
<dbReference type="InterPro" id="IPR006268">
    <property type="entry name" value="DAHP_syn_2"/>
</dbReference>
<dbReference type="NCBIfam" id="TIGR01361">
    <property type="entry name" value="DAHP_synth_Bsub"/>
    <property type="match status" value="1"/>
</dbReference>
<dbReference type="EMBL" id="CP114052">
    <property type="protein sequence ID" value="WAW15407.1"/>
    <property type="molecule type" value="Genomic_DNA"/>
</dbReference>
<dbReference type="EC" id="2.5.1.54" evidence="3"/>
<dbReference type="NCBIfam" id="NF009239">
    <property type="entry name" value="PRK12595.1"/>
    <property type="match status" value="1"/>
</dbReference>
<accession>A0ABY7JU18</accession>
<keyword evidence="4" id="KW-1185">Reference proteome</keyword>